<dbReference type="SUPFAM" id="SSF51161">
    <property type="entry name" value="Trimeric LpxA-like enzymes"/>
    <property type="match status" value="1"/>
</dbReference>
<evidence type="ECO:0000256" key="1">
    <source>
        <dbReference type="SAM" id="Phobius"/>
    </source>
</evidence>
<sequence>MYSDAAAWFMAGPAARAFARSAIPSPLALNWGLAEFLAVGDRAYLGASPGVAVATNDGGDVVFGAVTVGADAFAGPAATLLPGAHVRAGAAVGAHAVVGNAGVAPGRIAVGDGGDTLARVAARPLGRRRRRRWRCLSGAFAAHNVLLGLLRGAAALAARAPLAGLLRARARAPAALRGRGGRPGRARR</sequence>
<reference evidence="2 3" key="1">
    <citation type="submission" date="2024-03" db="EMBL/GenBank/DDBJ databases">
        <title>Aureococcus anophagefferens CCMP1851 and Kratosvirus quantuckense: Draft genome of a second virus-susceptible host strain in the model system.</title>
        <authorList>
            <person name="Chase E."/>
            <person name="Truchon A.R."/>
            <person name="Schepens W."/>
            <person name="Wilhelm S.W."/>
        </authorList>
    </citation>
    <scope>NUCLEOTIDE SEQUENCE [LARGE SCALE GENOMIC DNA]</scope>
    <source>
        <strain evidence="2 3">CCMP1851</strain>
    </source>
</reference>
<name>A0ABR1G754_AURAN</name>
<proteinExistence type="predicted"/>
<keyword evidence="3" id="KW-1185">Reference proteome</keyword>
<dbReference type="InterPro" id="IPR011004">
    <property type="entry name" value="Trimer_LpxA-like_sf"/>
</dbReference>
<feature type="transmembrane region" description="Helical" evidence="1">
    <location>
        <begin position="135"/>
        <end position="158"/>
    </location>
</feature>
<dbReference type="Proteomes" id="UP001363151">
    <property type="component" value="Unassembled WGS sequence"/>
</dbReference>
<gene>
    <name evidence="2" type="ORF">SO694_00045219</name>
</gene>
<comment type="caution">
    <text evidence="2">The sequence shown here is derived from an EMBL/GenBank/DDBJ whole genome shotgun (WGS) entry which is preliminary data.</text>
</comment>
<dbReference type="Gene3D" id="2.160.10.10">
    <property type="entry name" value="Hexapeptide repeat proteins"/>
    <property type="match status" value="1"/>
</dbReference>
<dbReference type="EMBL" id="JBBJCI010000082">
    <property type="protein sequence ID" value="KAK7249161.1"/>
    <property type="molecule type" value="Genomic_DNA"/>
</dbReference>
<keyword evidence="1" id="KW-1133">Transmembrane helix</keyword>
<accession>A0ABR1G754</accession>
<evidence type="ECO:0000313" key="3">
    <source>
        <dbReference type="Proteomes" id="UP001363151"/>
    </source>
</evidence>
<organism evidence="2 3">
    <name type="scientific">Aureococcus anophagefferens</name>
    <name type="common">Harmful bloom alga</name>
    <dbReference type="NCBI Taxonomy" id="44056"/>
    <lineage>
        <taxon>Eukaryota</taxon>
        <taxon>Sar</taxon>
        <taxon>Stramenopiles</taxon>
        <taxon>Ochrophyta</taxon>
        <taxon>Pelagophyceae</taxon>
        <taxon>Pelagomonadales</taxon>
        <taxon>Pelagomonadaceae</taxon>
        <taxon>Aureococcus</taxon>
    </lineage>
</organism>
<keyword evidence="1" id="KW-0472">Membrane</keyword>
<keyword evidence="1" id="KW-0812">Transmembrane</keyword>
<evidence type="ECO:0000313" key="2">
    <source>
        <dbReference type="EMBL" id="KAK7249161.1"/>
    </source>
</evidence>
<protein>
    <submittedName>
        <fullName evidence="2">Uncharacterized protein</fullName>
    </submittedName>
</protein>